<dbReference type="SUPFAM" id="SSF53474">
    <property type="entry name" value="alpha/beta-Hydrolases"/>
    <property type="match status" value="1"/>
</dbReference>
<dbReference type="PANTHER" id="PTHR33630">
    <property type="entry name" value="CUTINASE RV1984C-RELATED-RELATED"/>
    <property type="match status" value="1"/>
</dbReference>
<dbReference type="Pfam" id="PF01083">
    <property type="entry name" value="Cutinase"/>
    <property type="match status" value="1"/>
</dbReference>
<keyword evidence="2" id="KW-0719">Serine esterase</keyword>
<dbReference type="EMBL" id="JACZDF010000008">
    <property type="protein sequence ID" value="MBD9700383.1"/>
    <property type="molecule type" value="Genomic_DNA"/>
</dbReference>
<sequence length="256" mass="26970">MAPANAKAEVVQDSSLSKEVITKSCKAQVAVIGARGSGEGQSAGTIPGFGTRVSPVAQSIRSKMANGTKIRYLSAIYPAVEASNAVTAPKVYQNSVNYGVSSVKSMVTKLVDNCPKTRIVLAGYSQGAQVMHGVARQLTGKYQKAISSIILIANPVNNMSDPLMLSFTGGEKLAKPQTWRGVLARGANLPSAYGIRVLSVCAPKDVVCNAKPIDLFAGPIVASFKLSVHVNSYQKSTFYDYPAKFANAAIVRDGVK</sequence>
<keyword evidence="3" id="KW-0378">Hydrolase</keyword>
<dbReference type="PANTHER" id="PTHR33630:SF9">
    <property type="entry name" value="CUTINASE 4"/>
    <property type="match status" value="1"/>
</dbReference>
<dbReference type="RefSeq" id="WP_192281885.1">
    <property type="nucleotide sequence ID" value="NZ_JACZDF010000008.1"/>
</dbReference>
<evidence type="ECO:0000256" key="2">
    <source>
        <dbReference type="ARBA" id="ARBA00022487"/>
    </source>
</evidence>
<evidence type="ECO:0000256" key="3">
    <source>
        <dbReference type="ARBA" id="ARBA00022801"/>
    </source>
</evidence>
<organism evidence="5 6">
    <name type="scientific">Flavimobilis rhizosphaerae</name>
    <dbReference type="NCBI Taxonomy" id="2775421"/>
    <lineage>
        <taxon>Bacteria</taxon>
        <taxon>Bacillati</taxon>
        <taxon>Actinomycetota</taxon>
        <taxon>Actinomycetes</taxon>
        <taxon>Micrococcales</taxon>
        <taxon>Jonesiaceae</taxon>
        <taxon>Flavimobilis</taxon>
    </lineage>
</organism>
<keyword evidence="4" id="KW-1015">Disulfide bond</keyword>
<name>A0ABR9DTC3_9MICO</name>
<evidence type="ECO:0000256" key="4">
    <source>
        <dbReference type="ARBA" id="ARBA00023157"/>
    </source>
</evidence>
<gene>
    <name evidence="5" type="ORF">IGS67_12960</name>
</gene>
<evidence type="ECO:0000313" key="5">
    <source>
        <dbReference type="EMBL" id="MBD9700383.1"/>
    </source>
</evidence>
<comment type="similarity">
    <text evidence="1">Belongs to the cutinase family.</text>
</comment>
<dbReference type="Proteomes" id="UP000642107">
    <property type="component" value="Unassembled WGS sequence"/>
</dbReference>
<keyword evidence="6" id="KW-1185">Reference proteome</keyword>
<dbReference type="SMART" id="SM01110">
    <property type="entry name" value="Cutinase"/>
    <property type="match status" value="1"/>
</dbReference>
<dbReference type="InterPro" id="IPR000675">
    <property type="entry name" value="Cutinase/axe"/>
</dbReference>
<evidence type="ECO:0000313" key="6">
    <source>
        <dbReference type="Proteomes" id="UP000642107"/>
    </source>
</evidence>
<dbReference type="InterPro" id="IPR029058">
    <property type="entry name" value="AB_hydrolase_fold"/>
</dbReference>
<reference evidence="5 6" key="1">
    <citation type="submission" date="2020-09" db="EMBL/GenBank/DDBJ databases">
        <title>Flavimobilis rhizosphaerae sp. nov., isolated from rhizosphere soil of Spartina alterniflora.</title>
        <authorList>
            <person name="Hanqin C."/>
        </authorList>
    </citation>
    <scope>NUCLEOTIDE SEQUENCE [LARGE SCALE GENOMIC DNA]</scope>
    <source>
        <strain evidence="5 6">GY 10621</strain>
    </source>
</reference>
<dbReference type="Gene3D" id="3.40.50.1820">
    <property type="entry name" value="alpha/beta hydrolase"/>
    <property type="match status" value="1"/>
</dbReference>
<evidence type="ECO:0000256" key="1">
    <source>
        <dbReference type="ARBA" id="ARBA00007534"/>
    </source>
</evidence>
<comment type="caution">
    <text evidence="5">The sequence shown here is derived from an EMBL/GenBank/DDBJ whole genome shotgun (WGS) entry which is preliminary data.</text>
</comment>
<accession>A0ABR9DTC3</accession>
<protein>
    <submittedName>
        <fullName evidence="5">Cutinase family protein</fullName>
    </submittedName>
</protein>
<proteinExistence type="inferred from homology"/>